<dbReference type="GO" id="GO:0005874">
    <property type="term" value="C:microtubule"/>
    <property type="evidence" value="ECO:0007669"/>
    <property type="project" value="UniProtKB-KW"/>
</dbReference>
<dbReference type="GO" id="GO:0031122">
    <property type="term" value="P:cytoplasmic microtubule organization"/>
    <property type="evidence" value="ECO:0007669"/>
    <property type="project" value="TreeGrafter"/>
</dbReference>
<dbReference type="InterPro" id="IPR042241">
    <property type="entry name" value="GCP_C_sf"/>
</dbReference>
<keyword evidence="9" id="KW-1185">Reference proteome</keyword>
<comment type="subcellular location">
    <subcellularLocation>
        <location evidence="5">Cytoplasm</location>
        <location evidence="5">Cytoskeleton</location>
        <location evidence="5">Microtubule organizing center</location>
    </subcellularLocation>
</comment>
<dbReference type="Pfam" id="PF04130">
    <property type="entry name" value="GCP_C_terminal"/>
    <property type="match status" value="1"/>
</dbReference>
<dbReference type="Proteomes" id="UP000606974">
    <property type="component" value="Unassembled WGS sequence"/>
</dbReference>
<keyword evidence="4 5" id="KW-0206">Cytoskeleton</keyword>
<evidence type="ECO:0000256" key="5">
    <source>
        <dbReference type="RuleBase" id="RU363050"/>
    </source>
</evidence>
<dbReference type="InterPro" id="IPR040457">
    <property type="entry name" value="GCP_C"/>
</dbReference>
<dbReference type="GO" id="GO:0051321">
    <property type="term" value="P:meiotic cell cycle"/>
    <property type="evidence" value="ECO:0007669"/>
    <property type="project" value="TreeGrafter"/>
</dbReference>
<keyword evidence="3 5" id="KW-0493">Microtubule</keyword>
<dbReference type="EMBL" id="JAACFV010000016">
    <property type="protein sequence ID" value="KAF7511893.1"/>
    <property type="molecule type" value="Genomic_DNA"/>
</dbReference>
<dbReference type="GO" id="GO:0000278">
    <property type="term" value="P:mitotic cell cycle"/>
    <property type="evidence" value="ECO:0007669"/>
    <property type="project" value="TreeGrafter"/>
</dbReference>
<reference evidence="8" key="1">
    <citation type="submission" date="2020-02" db="EMBL/GenBank/DDBJ databases">
        <authorList>
            <person name="Palmer J.M."/>
        </authorList>
    </citation>
    <scope>NUCLEOTIDE SEQUENCE</scope>
    <source>
        <strain evidence="8">EPUS1.4</strain>
        <tissue evidence="8">Thallus</tissue>
    </source>
</reference>
<dbReference type="GO" id="GO:0000930">
    <property type="term" value="C:gamma-tubulin complex"/>
    <property type="evidence" value="ECO:0007669"/>
    <property type="project" value="TreeGrafter"/>
</dbReference>
<dbReference type="GO" id="GO:0051225">
    <property type="term" value="P:spindle assembly"/>
    <property type="evidence" value="ECO:0007669"/>
    <property type="project" value="TreeGrafter"/>
</dbReference>
<dbReference type="Gene3D" id="1.20.120.1900">
    <property type="entry name" value="Gamma-tubulin complex, C-terminal domain"/>
    <property type="match status" value="1"/>
</dbReference>
<dbReference type="GO" id="GO:0007020">
    <property type="term" value="P:microtubule nucleation"/>
    <property type="evidence" value="ECO:0007669"/>
    <property type="project" value="InterPro"/>
</dbReference>
<comment type="caution">
    <text evidence="8">The sequence shown here is derived from an EMBL/GenBank/DDBJ whole genome shotgun (WGS) entry which is preliminary data.</text>
</comment>
<feature type="domain" description="Gamma tubulin complex component C-terminal" evidence="6">
    <location>
        <begin position="564"/>
        <end position="909"/>
    </location>
</feature>
<dbReference type="GO" id="GO:0043015">
    <property type="term" value="F:gamma-tubulin binding"/>
    <property type="evidence" value="ECO:0007669"/>
    <property type="project" value="InterPro"/>
</dbReference>
<evidence type="ECO:0000256" key="1">
    <source>
        <dbReference type="ARBA" id="ARBA00010337"/>
    </source>
</evidence>
<dbReference type="GO" id="GO:0005816">
    <property type="term" value="C:spindle pole body"/>
    <property type="evidence" value="ECO:0007669"/>
    <property type="project" value="UniProtKB-ARBA"/>
</dbReference>
<evidence type="ECO:0000256" key="4">
    <source>
        <dbReference type="ARBA" id="ARBA00023212"/>
    </source>
</evidence>
<evidence type="ECO:0000259" key="7">
    <source>
        <dbReference type="Pfam" id="PF17681"/>
    </source>
</evidence>
<protein>
    <recommendedName>
        <fullName evidence="5">Spindle pole body component</fullName>
    </recommendedName>
</protein>
<dbReference type="OrthoDB" id="775571at2759"/>
<organism evidence="8 9">
    <name type="scientific">Endocarpon pusillum</name>
    <dbReference type="NCBI Taxonomy" id="364733"/>
    <lineage>
        <taxon>Eukaryota</taxon>
        <taxon>Fungi</taxon>
        <taxon>Dikarya</taxon>
        <taxon>Ascomycota</taxon>
        <taxon>Pezizomycotina</taxon>
        <taxon>Eurotiomycetes</taxon>
        <taxon>Chaetothyriomycetidae</taxon>
        <taxon>Verrucariales</taxon>
        <taxon>Verrucariaceae</taxon>
        <taxon>Endocarpon</taxon>
    </lineage>
</organism>
<feature type="domain" description="Gamma tubulin complex component protein N-terminal" evidence="7">
    <location>
        <begin position="176"/>
        <end position="346"/>
    </location>
</feature>
<dbReference type="AlphaFoldDB" id="A0A8H7AMN6"/>
<sequence>MAEGYTSMSNEEPIILDGLLEIPDLLSDPKPVWQPFQQASNLFAVDIGFDGKEGERLPELRPEFFTLDCYDEPLPDLDSLLESRSASEGEESASTSGVIEHDEILEDLWSLQDVVSGTRDNKLVNWDNFLQPQARKPRSAYLSEAGPAVFDALLADEASKTNNRLPTLVARHDDFLRSLFELGLGRDSMLYRYDQLLATFVPVTEDFEISGMSFQIQQDVLQDVIQMGNRMRRLKAFVTEPKVRPLSIALSSAVSTIVYAVESACQTSKSKIQSILQVKDLFSRPMCLIQSLQHLIEVAATTNCARDAIILLMYGAEEEVSQHVWQGKVLHEILRGLATPWISALEAEVGLRKGMGGAEVQALLMSESTKAQDHGPLSNQEMPVAVVEELVIDSRRCLDILQAQQADHSILDSSKISSTHLSWYMSWAAIARLQTQADEYEHLLRKAILRYNQGKPPEGYQPRHSEIEDVSPEGDDRLILTNLDVPNVLDRELGRRSVPTESTLFDLTTTALTADIGSSDPFDQSEFCPSLPHSLSLSLTPLLSAQSRLLSFSTLHLLFKTHSLYAHLSVQYRFQLLSDGLFASRLSRALFDSDQAGGEGRRIMEGTTGLRLQARETWPPASSELRLVLMGILSESYHLTDASGVDSDDLPGNLSFAIRDLSTDELEKCKDLSNIGTLDFLRLQYKAPPVLDSIITQSSLRKYDRIFKYMLRLLRVQAAAQSLLRNITGRTARSGSKNQKFRIEAQHFVSTLAAYSSNDAIGVEWSRFQDLLKNIEAAIDRDDYEGTIAISGSLSRLERIHGEVLDRIIEALFLGRRQAQVRDMIDGIFGLILRFAAISRRNDDGTMMEETKHVYTEFKRHVGKLIRYLRNQGFASTAKTHISEGKCPRVGGEPPVEHFLLKLDMFRYYT</sequence>
<evidence type="ECO:0000313" key="9">
    <source>
        <dbReference type="Proteomes" id="UP000606974"/>
    </source>
</evidence>
<name>A0A8H7AMN6_9EURO</name>
<dbReference type="Pfam" id="PF17681">
    <property type="entry name" value="GCP_N_terminal"/>
    <property type="match status" value="1"/>
</dbReference>
<dbReference type="PANTHER" id="PTHR19302:SF70">
    <property type="entry name" value="GAMMA-TUBULIN COMPLEX COMPONENT 6"/>
    <property type="match status" value="1"/>
</dbReference>
<dbReference type="GO" id="GO:0051011">
    <property type="term" value="F:microtubule minus-end binding"/>
    <property type="evidence" value="ECO:0007669"/>
    <property type="project" value="TreeGrafter"/>
</dbReference>
<proteinExistence type="inferred from homology"/>
<evidence type="ECO:0000256" key="2">
    <source>
        <dbReference type="ARBA" id="ARBA00022490"/>
    </source>
</evidence>
<gene>
    <name evidence="8" type="ORF">GJ744_003126</name>
</gene>
<evidence type="ECO:0000256" key="3">
    <source>
        <dbReference type="ARBA" id="ARBA00022701"/>
    </source>
</evidence>
<dbReference type="PANTHER" id="PTHR19302">
    <property type="entry name" value="GAMMA TUBULIN COMPLEX PROTEIN"/>
    <property type="match status" value="1"/>
</dbReference>
<keyword evidence="2 5" id="KW-0963">Cytoplasm</keyword>
<accession>A0A8H7AMN6</accession>
<evidence type="ECO:0000259" key="6">
    <source>
        <dbReference type="Pfam" id="PF04130"/>
    </source>
</evidence>
<comment type="similarity">
    <text evidence="1 5">Belongs to the TUBGCP family.</text>
</comment>
<dbReference type="InterPro" id="IPR041470">
    <property type="entry name" value="GCP_N"/>
</dbReference>
<dbReference type="InterPro" id="IPR007259">
    <property type="entry name" value="GCP"/>
</dbReference>
<dbReference type="GO" id="GO:0000922">
    <property type="term" value="C:spindle pole"/>
    <property type="evidence" value="ECO:0007669"/>
    <property type="project" value="InterPro"/>
</dbReference>
<evidence type="ECO:0000313" key="8">
    <source>
        <dbReference type="EMBL" id="KAF7511893.1"/>
    </source>
</evidence>